<evidence type="ECO:0000313" key="3">
    <source>
        <dbReference type="Proteomes" id="UP000256913"/>
    </source>
</evidence>
<dbReference type="RefSeq" id="WP_170215920.1">
    <property type="nucleotide sequence ID" value="NZ_BONB01000040.1"/>
</dbReference>
<proteinExistence type="predicted"/>
<keyword evidence="1" id="KW-0472">Membrane</keyword>
<sequence>MRWWTHESSRQLVSALPVALSLLVPGDPLVRVVAGWDIYAACYIVLTWLAYRRREPSALRALALASRRRRLADRLLAISPEQISQGAAGVALIATVIAMPQARRLGTSPSLVLGICIFAVVSCWLILQIGFAITYLGLWAEEGGLTFPGDHEPGVVDFLYFAGGVGTTFGATDVVVTQQRVRRRVLVHSVLAFCFNTLVLAVAVTILTTYIPTS</sequence>
<gene>
    <name evidence="2" type="ORF">DFJ67_4200</name>
</gene>
<feature type="transmembrane region" description="Helical" evidence="1">
    <location>
        <begin position="158"/>
        <end position="176"/>
    </location>
</feature>
<keyword evidence="1" id="KW-1133">Transmembrane helix</keyword>
<feature type="transmembrane region" description="Helical" evidence="1">
    <location>
        <begin position="185"/>
        <end position="211"/>
    </location>
</feature>
<keyword evidence="1" id="KW-0812">Transmembrane</keyword>
<evidence type="ECO:0000313" key="2">
    <source>
        <dbReference type="EMBL" id="REF98186.1"/>
    </source>
</evidence>
<feature type="transmembrane region" description="Helical" evidence="1">
    <location>
        <begin position="111"/>
        <end position="138"/>
    </location>
</feature>
<dbReference type="Pfam" id="PF07077">
    <property type="entry name" value="DUF1345"/>
    <property type="match status" value="1"/>
</dbReference>
<organism evidence="2 3">
    <name type="scientific">Asanoa ferruginea</name>
    <dbReference type="NCBI Taxonomy" id="53367"/>
    <lineage>
        <taxon>Bacteria</taxon>
        <taxon>Bacillati</taxon>
        <taxon>Actinomycetota</taxon>
        <taxon>Actinomycetes</taxon>
        <taxon>Micromonosporales</taxon>
        <taxon>Micromonosporaceae</taxon>
        <taxon>Asanoa</taxon>
    </lineage>
</organism>
<keyword evidence="3" id="KW-1185">Reference proteome</keyword>
<name>A0A3D9ZLB6_9ACTN</name>
<comment type="caution">
    <text evidence="2">The sequence shown here is derived from an EMBL/GenBank/DDBJ whole genome shotgun (WGS) entry which is preliminary data.</text>
</comment>
<reference evidence="2 3" key="1">
    <citation type="submission" date="2018-08" db="EMBL/GenBank/DDBJ databases">
        <title>Sequencing the genomes of 1000 actinobacteria strains.</title>
        <authorList>
            <person name="Klenk H.-P."/>
        </authorList>
    </citation>
    <scope>NUCLEOTIDE SEQUENCE [LARGE SCALE GENOMIC DNA]</scope>
    <source>
        <strain evidence="2 3">DSM 44099</strain>
    </source>
</reference>
<dbReference type="Proteomes" id="UP000256913">
    <property type="component" value="Unassembled WGS sequence"/>
</dbReference>
<dbReference type="EMBL" id="QUMQ01000001">
    <property type="protein sequence ID" value="REF98186.1"/>
    <property type="molecule type" value="Genomic_DNA"/>
</dbReference>
<evidence type="ECO:0000256" key="1">
    <source>
        <dbReference type="SAM" id="Phobius"/>
    </source>
</evidence>
<accession>A0A3D9ZLB6</accession>
<protein>
    <submittedName>
        <fullName evidence="2">Putative membrane protein</fullName>
    </submittedName>
</protein>
<dbReference type="AlphaFoldDB" id="A0A3D9ZLB6"/>
<dbReference type="InterPro" id="IPR009781">
    <property type="entry name" value="DUF1345"/>
</dbReference>
<feature type="transmembrane region" description="Helical" evidence="1">
    <location>
        <begin position="36"/>
        <end position="51"/>
    </location>
</feature>